<feature type="transmembrane region" description="Helical" evidence="1">
    <location>
        <begin position="207"/>
        <end position="225"/>
    </location>
</feature>
<dbReference type="AlphaFoldDB" id="A0A266Q2I0"/>
<evidence type="ECO:0000313" key="3">
    <source>
        <dbReference type="EMBL" id="OZY83836.1"/>
    </source>
</evidence>
<reference evidence="4" key="1">
    <citation type="submission" date="2017-05" db="EMBL/GenBank/DDBJ databases">
        <authorList>
            <person name="Barney B.M."/>
        </authorList>
    </citation>
    <scope>NUCLEOTIDE SEQUENCE [LARGE SCALE GENOMIC DNA]</scope>
    <source>
        <strain evidence="4">PSBB022</strain>
    </source>
</reference>
<protein>
    <submittedName>
        <fullName evidence="3">EamA family transporter</fullName>
    </submittedName>
</protein>
<sequence length="294" mass="32932">MSSAKSALLSLHLGAFLMGATGLFSKIIDLPAWDITGYRTWIAALILFAWVWWRERNVALSSARDYGRMLVLGVLLALHWVTFFYSMQVANIAVGMISLYAYPVVTVFLEPWLKRTKLDWRDVVSGFLVLIGIYWLVPEFNIDNNMTQGVMWGVISAVTFAVRNLLLSHWFSNQTAARSMSYQVLIVALLMTPILVLSPHQPSSHDWWLLVCLGIFFTAFTHTLLGYSLRYLKAKTVGLVACLQPVYAVGYEIAVLHSYPDWSTLFGGSIIMAAAIYESVREHNKAAATAAVNL</sequence>
<feature type="transmembrane region" description="Helical" evidence="1">
    <location>
        <begin position="65"/>
        <end position="86"/>
    </location>
</feature>
<accession>A0A266Q2I0</accession>
<dbReference type="InterPro" id="IPR037185">
    <property type="entry name" value="EmrE-like"/>
</dbReference>
<comment type="caution">
    <text evidence="3">The sequence shown here is derived from an EMBL/GenBank/DDBJ whole genome shotgun (WGS) entry which is preliminary data.</text>
</comment>
<keyword evidence="4" id="KW-1185">Reference proteome</keyword>
<feature type="transmembrane region" description="Helical" evidence="1">
    <location>
        <begin position="149"/>
        <end position="170"/>
    </location>
</feature>
<dbReference type="EMBL" id="NHNI01000003">
    <property type="protein sequence ID" value="OZY83836.1"/>
    <property type="molecule type" value="Genomic_DNA"/>
</dbReference>
<keyword evidence="1" id="KW-0812">Transmembrane</keyword>
<feature type="domain" description="EamA" evidence="2">
    <location>
        <begin position="7"/>
        <end position="136"/>
    </location>
</feature>
<evidence type="ECO:0000259" key="2">
    <source>
        <dbReference type="Pfam" id="PF00892"/>
    </source>
</evidence>
<dbReference type="Pfam" id="PF00892">
    <property type="entry name" value="EamA"/>
    <property type="match status" value="2"/>
</dbReference>
<dbReference type="InterPro" id="IPR000620">
    <property type="entry name" value="EamA_dom"/>
</dbReference>
<keyword evidence="1" id="KW-1133">Transmembrane helix</keyword>
<feature type="transmembrane region" description="Helical" evidence="1">
    <location>
        <begin position="120"/>
        <end position="137"/>
    </location>
</feature>
<dbReference type="STRING" id="1209072.GCA_000766945_03198"/>
<dbReference type="Proteomes" id="UP000216101">
    <property type="component" value="Unassembled WGS sequence"/>
</dbReference>
<dbReference type="RefSeq" id="WP_094986116.1">
    <property type="nucleotide sequence ID" value="NZ_NHNI01000003.1"/>
</dbReference>
<gene>
    <name evidence="3" type="ORF">CBP51_18640</name>
</gene>
<evidence type="ECO:0000256" key="1">
    <source>
        <dbReference type="SAM" id="Phobius"/>
    </source>
</evidence>
<dbReference type="PANTHER" id="PTHR22911">
    <property type="entry name" value="ACYL-MALONYL CONDENSING ENZYME-RELATED"/>
    <property type="match status" value="1"/>
</dbReference>
<dbReference type="PANTHER" id="PTHR22911:SF79">
    <property type="entry name" value="MOBA-LIKE NTP TRANSFERASE DOMAIN-CONTAINING PROTEIN"/>
    <property type="match status" value="1"/>
</dbReference>
<dbReference type="GO" id="GO:0016020">
    <property type="term" value="C:membrane"/>
    <property type="evidence" value="ECO:0007669"/>
    <property type="project" value="InterPro"/>
</dbReference>
<proteinExistence type="predicted"/>
<dbReference type="SUPFAM" id="SSF103481">
    <property type="entry name" value="Multidrug resistance efflux transporter EmrE"/>
    <property type="match status" value="2"/>
</dbReference>
<organism evidence="3 4">
    <name type="scientific">Cellvibrio mixtus</name>
    <dbReference type="NCBI Taxonomy" id="39650"/>
    <lineage>
        <taxon>Bacteria</taxon>
        <taxon>Pseudomonadati</taxon>
        <taxon>Pseudomonadota</taxon>
        <taxon>Gammaproteobacteria</taxon>
        <taxon>Cellvibrionales</taxon>
        <taxon>Cellvibrionaceae</taxon>
        <taxon>Cellvibrio</taxon>
    </lineage>
</organism>
<name>A0A266Q2I0_9GAMM</name>
<keyword evidence="1" id="KW-0472">Membrane</keyword>
<feature type="transmembrane region" description="Helical" evidence="1">
    <location>
        <begin position="237"/>
        <end position="256"/>
    </location>
</feature>
<feature type="transmembrane region" description="Helical" evidence="1">
    <location>
        <begin position="182"/>
        <end position="201"/>
    </location>
</feature>
<evidence type="ECO:0000313" key="4">
    <source>
        <dbReference type="Proteomes" id="UP000216101"/>
    </source>
</evidence>
<feature type="transmembrane region" description="Helical" evidence="1">
    <location>
        <begin position="92"/>
        <end position="113"/>
    </location>
</feature>
<feature type="transmembrane region" description="Helical" evidence="1">
    <location>
        <begin position="35"/>
        <end position="53"/>
    </location>
</feature>
<feature type="domain" description="EamA" evidence="2">
    <location>
        <begin position="149"/>
        <end position="276"/>
    </location>
</feature>